<protein>
    <submittedName>
        <fullName evidence="1">Uncharacterized protein</fullName>
    </submittedName>
</protein>
<evidence type="ECO:0000313" key="2">
    <source>
        <dbReference type="Proteomes" id="UP000784294"/>
    </source>
</evidence>
<gene>
    <name evidence="1" type="ORF">PXEA_LOCUS11203</name>
</gene>
<name>A0A448WQQ8_9PLAT</name>
<keyword evidence="2" id="KW-1185">Reference proteome</keyword>
<organism evidence="1 2">
    <name type="scientific">Protopolystoma xenopodis</name>
    <dbReference type="NCBI Taxonomy" id="117903"/>
    <lineage>
        <taxon>Eukaryota</taxon>
        <taxon>Metazoa</taxon>
        <taxon>Spiralia</taxon>
        <taxon>Lophotrochozoa</taxon>
        <taxon>Platyhelminthes</taxon>
        <taxon>Monogenea</taxon>
        <taxon>Polyopisthocotylea</taxon>
        <taxon>Polystomatidea</taxon>
        <taxon>Polystomatidae</taxon>
        <taxon>Protopolystoma</taxon>
    </lineage>
</organism>
<evidence type="ECO:0000313" key="1">
    <source>
        <dbReference type="EMBL" id="VEL17763.1"/>
    </source>
</evidence>
<dbReference type="AlphaFoldDB" id="A0A448WQQ8"/>
<sequence>MSKASNILPQVQPTTGPDGLISTGVYEAGATAAGLLLDLPAPFVNAPAGRRTLKIVRSYQSDSGQTYTRTELVAWSSVVEIYLKIRQTRDDDFIQQFVGSDDQIREQQRREKRRIQVKCICLHFYLLTIYGSLSRILSQ</sequence>
<dbReference type="OrthoDB" id="5752at2759"/>
<dbReference type="Proteomes" id="UP000784294">
    <property type="component" value="Unassembled WGS sequence"/>
</dbReference>
<reference evidence="1" key="1">
    <citation type="submission" date="2018-11" db="EMBL/GenBank/DDBJ databases">
        <authorList>
            <consortium name="Pathogen Informatics"/>
        </authorList>
    </citation>
    <scope>NUCLEOTIDE SEQUENCE</scope>
</reference>
<proteinExistence type="predicted"/>
<comment type="caution">
    <text evidence="1">The sequence shown here is derived from an EMBL/GenBank/DDBJ whole genome shotgun (WGS) entry which is preliminary data.</text>
</comment>
<dbReference type="EMBL" id="CAAALY010034077">
    <property type="protein sequence ID" value="VEL17763.1"/>
    <property type="molecule type" value="Genomic_DNA"/>
</dbReference>
<accession>A0A448WQQ8</accession>